<dbReference type="GO" id="GO:0043856">
    <property type="term" value="F:anti-sigma factor antagonist activity"/>
    <property type="evidence" value="ECO:0007669"/>
    <property type="project" value="InterPro"/>
</dbReference>
<dbReference type="SUPFAM" id="SSF52091">
    <property type="entry name" value="SpoIIaa-like"/>
    <property type="match status" value="1"/>
</dbReference>
<sequence length="122" mass="13258">MQVQTTLIDSALILQPLAESIDSSVATRFKTRIIDAIHQGHRQIVLDLSRVQFMDSSGLGAIVSILKTLGEEGKLILCHVDPAIRSLFRLTRFDRIIPICDSVDEACGILKIGSATSDNPTG</sequence>
<dbReference type="AlphaFoldDB" id="A0A7C4MMB0"/>
<name>A0A7C4MMB0_9BACT</name>
<protein>
    <recommendedName>
        <fullName evidence="2">Anti-sigma factor antagonist</fullName>
    </recommendedName>
</protein>
<feature type="domain" description="STAS" evidence="3">
    <location>
        <begin position="17"/>
        <end position="110"/>
    </location>
</feature>
<evidence type="ECO:0000256" key="1">
    <source>
        <dbReference type="ARBA" id="ARBA00009013"/>
    </source>
</evidence>
<gene>
    <name evidence="4" type="ORF">ENS29_04095</name>
</gene>
<dbReference type="PROSITE" id="PS50801">
    <property type="entry name" value="STAS"/>
    <property type="match status" value="1"/>
</dbReference>
<comment type="caution">
    <text evidence="4">The sequence shown here is derived from an EMBL/GenBank/DDBJ whole genome shotgun (WGS) entry which is preliminary data.</text>
</comment>
<dbReference type="EMBL" id="DSUH01000088">
    <property type="protein sequence ID" value="HGU32021.1"/>
    <property type="molecule type" value="Genomic_DNA"/>
</dbReference>
<organism evidence="4">
    <name type="scientific">Desulfatirhabdium butyrativorans</name>
    <dbReference type="NCBI Taxonomy" id="340467"/>
    <lineage>
        <taxon>Bacteria</taxon>
        <taxon>Pseudomonadati</taxon>
        <taxon>Thermodesulfobacteriota</taxon>
        <taxon>Desulfobacteria</taxon>
        <taxon>Desulfobacterales</taxon>
        <taxon>Desulfatirhabdiaceae</taxon>
        <taxon>Desulfatirhabdium</taxon>
    </lineage>
</organism>
<evidence type="ECO:0000256" key="2">
    <source>
        <dbReference type="RuleBase" id="RU003749"/>
    </source>
</evidence>
<dbReference type="PANTHER" id="PTHR33495:SF2">
    <property type="entry name" value="ANTI-SIGMA FACTOR ANTAGONIST TM_1081-RELATED"/>
    <property type="match status" value="1"/>
</dbReference>
<dbReference type="InterPro" id="IPR036513">
    <property type="entry name" value="STAS_dom_sf"/>
</dbReference>
<dbReference type="NCBIfam" id="TIGR00377">
    <property type="entry name" value="ant_ant_sig"/>
    <property type="match status" value="1"/>
</dbReference>
<dbReference type="Gene3D" id="3.30.750.24">
    <property type="entry name" value="STAS domain"/>
    <property type="match status" value="1"/>
</dbReference>
<proteinExistence type="inferred from homology"/>
<dbReference type="CDD" id="cd07043">
    <property type="entry name" value="STAS_anti-anti-sigma_factors"/>
    <property type="match status" value="1"/>
</dbReference>
<dbReference type="Pfam" id="PF01740">
    <property type="entry name" value="STAS"/>
    <property type="match status" value="1"/>
</dbReference>
<dbReference type="PANTHER" id="PTHR33495">
    <property type="entry name" value="ANTI-SIGMA FACTOR ANTAGONIST TM_1081-RELATED-RELATED"/>
    <property type="match status" value="1"/>
</dbReference>
<dbReference type="InterPro" id="IPR003658">
    <property type="entry name" value="Anti-sigma_ant"/>
</dbReference>
<dbReference type="InterPro" id="IPR002645">
    <property type="entry name" value="STAS_dom"/>
</dbReference>
<evidence type="ECO:0000259" key="3">
    <source>
        <dbReference type="PROSITE" id="PS50801"/>
    </source>
</evidence>
<comment type="similarity">
    <text evidence="1 2">Belongs to the anti-sigma-factor antagonist family.</text>
</comment>
<evidence type="ECO:0000313" key="4">
    <source>
        <dbReference type="EMBL" id="HGU32021.1"/>
    </source>
</evidence>
<reference evidence="4" key="1">
    <citation type="journal article" date="2020" name="mSystems">
        <title>Genome- and Community-Level Interaction Insights into Carbon Utilization and Element Cycling Functions of Hydrothermarchaeota in Hydrothermal Sediment.</title>
        <authorList>
            <person name="Zhou Z."/>
            <person name="Liu Y."/>
            <person name="Xu W."/>
            <person name="Pan J."/>
            <person name="Luo Z.H."/>
            <person name="Li M."/>
        </authorList>
    </citation>
    <scope>NUCLEOTIDE SEQUENCE [LARGE SCALE GENOMIC DNA]</scope>
    <source>
        <strain evidence="4">SpSt-477</strain>
    </source>
</reference>
<accession>A0A7C4MMB0</accession>